<dbReference type="GeneID" id="36585989"/>
<feature type="compositionally biased region" description="Acidic residues" evidence="1">
    <location>
        <begin position="31"/>
        <end position="50"/>
    </location>
</feature>
<keyword evidence="2" id="KW-0808">Transferase</keyword>
<feature type="region of interest" description="Disordered" evidence="1">
    <location>
        <begin position="1"/>
        <end position="59"/>
    </location>
</feature>
<dbReference type="InterPro" id="IPR029063">
    <property type="entry name" value="SAM-dependent_MTases_sf"/>
</dbReference>
<dbReference type="PANTHER" id="PTHR43591">
    <property type="entry name" value="METHYLTRANSFERASE"/>
    <property type="match status" value="1"/>
</dbReference>
<dbReference type="PANTHER" id="PTHR43591:SF31">
    <property type="entry name" value="LAEA-LIKE, PUTATIVE (AFU_ORTHOLOGUE AFUA_8G01930)-RELATED"/>
    <property type="match status" value="1"/>
</dbReference>
<dbReference type="GO" id="GO:0008168">
    <property type="term" value="F:methyltransferase activity"/>
    <property type="evidence" value="ECO:0007669"/>
    <property type="project" value="UniProtKB-KW"/>
</dbReference>
<reference evidence="2 3" key="1">
    <citation type="submission" date="2016-04" db="EMBL/GenBank/DDBJ databases">
        <title>A degradative enzymes factory behind the ericoid mycorrhizal symbiosis.</title>
        <authorList>
            <consortium name="DOE Joint Genome Institute"/>
            <person name="Martino E."/>
            <person name="Morin E."/>
            <person name="Grelet G."/>
            <person name="Kuo A."/>
            <person name="Kohler A."/>
            <person name="Daghino S."/>
            <person name="Barry K."/>
            <person name="Choi C."/>
            <person name="Cichocki N."/>
            <person name="Clum A."/>
            <person name="Copeland A."/>
            <person name="Hainaut M."/>
            <person name="Haridas S."/>
            <person name="Labutti K."/>
            <person name="Lindquist E."/>
            <person name="Lipzen A."/>
            <person name="Khouja H.-R."/>
            <person name="Murat C."/>
            <person name="Ohm R."/>
            <person name="Olson A."/>
            <person name="Spatafora J."/>
            <person name="Veneault-Fourrey C."/>
            <person name="Henrissat B."/>
            <person name="Grigoriev I."/>
            <person name="Martin F."/>
            <person name="Perotto S."/>
        </authorList>
    </citation>
    <scope>NUCLEOTIDE SEQUENCE [LARGE SCALE GENOMIC DNA]</scope>
    <source>
        <strain evidence="2 3">E</strain>
    </source>
</reference>
<gene>
    <name evidence="2" type="ORF">K444DRAFT_585350</name>
</gene>
<evidence type="ECO:0000256" key="1">
    <source>
        <dbReference type="SAM" id="MobiDB-lite"/>
    </source>
</evidence>
<organism evidence="2 3">
    <name type="scientific">Hyaloscypha bicolor E</name>
    <dbReference type="NCBI Taxonomy" id="1095630"/>
    <lineage>
        <taxon>Eukaryota</taxon>
        <taxon>Fungi</taxon>
        <taxon>Dikarya</taxon>
        <taxon>Ascomycota</taxon>
        <taxon>Pezizomycotina</taxon>
        <taxon>Leotiomycetes</taxon>
        <taxon>Helotiales</taxon>
        <taxon>Hyaloscyphaceae</taxon>
        <taxon>Hyaloscypha</taxon>
        <taxon>Hyaloscypha bicolor</taxon>
    </lineage>
</organism>
<evidence type="ECO:0000313" key="3">
    <source>
        <dbReference type="Proteomes" id="UP000235371"/>
    </source>
</evidence>
<dbReference type="SUPFAM" id="SSF53335">
    <property type="entry name" value="S-adenosyl-L-methionine-dependent methyltransferases"/>
    <property type="match status" value="1"/>
</dbReference>
<evidence type="ECO:0000313" key="2">
    <source>
        <dbReference type="EMBL" id="PMD62263.1"/>
    </source>
</evidence>
<dbReference type="Proteomes" id="UP000235371">
    <property type="component" value="Unassembled WGS sequence"/>
</dbReference>
<protein>
    <submittedName>
        <fullName evidence="2">S-adenosyl-L-methionine-dependent methyltransferase</fullName>
    </submittedName>
</protein>
<proteinExistence type="predicted"/>
<dbReference type="InParanoid" id="A0A2J6TGX7"/>
<name>A0A2J6TGX7_9HELO</name>
<dbReference type="CDD" id="cd02440">
    <property type="entry name" value="AdoMet_MTases"/>
    <property type="match status" value="1"/>
</dbReference>
<accession>A0A2J6TGX7</accession>
<dbReference type="GO" id="GO:0032259">
    <property type="term" value="P:methylation"/>
    <property type="evidence" value="ECO:0007669"/>
    <property type="project" value="UniProtKB-KW"/>
</dbReference>
<sequence length="363" mass="40328">MSEAANQDNIPGDTGVGPNPEGAPAAHEADNADDILDSDLDGPDVLDDGDSGFASETGENWTDSLASSIRHYRKAYGRTYHSFKEGKYNVPNDEQEQNRLDLQNHLFMLTLGGKLHLAPISENIHNCLDIGTGTGIWATDFADAHPNVKVTGTDLSPIQATWVPPNVEFLIDDAEEPWAFPEKFDFVHARQMVGSFASWPKFVETAYEGISPGGWIELQDIGILASDDQDITQTGIDQWYRTVAKAFDAIGRGVQTAEHHAEMLKAAGFEEIHHEVFKWPLNTWPKDRKMKEIGLWSRENMLDCLEAWSIVPFTQFLGWSLEEVQVSQAKARASLHDTSIHAYWKIHVVYGRKPLGTAEGAQA</sequence>
<dbReference type="EMBL" id="KZ613783">
    <property type="protein sequence ID" value="PMD62263.1"/>
    <property type="molecule type" value="Genomic_DNA"/>
</dbReference>
<keyword evidence="3" id="KW-1185">Reference proteome</keyword>
<dbReference type="Gene3D" id="3.40.50.150">
    <property type="entry name" value="Vaccinia Virus protein VP39"/>
    <property type="match status" value="1"/>
</dbReference>
<dbReference type="OrthoDB" id="2013972at2759"/>
<dbReference type="AlphaFoldDB" id="A0A2J6TGX7"/>
<keyword evidence="2" id="KW-0489">Methyltransferase</keyword>
<dbReference type="RefSeq" id="XP_024739167.1">
    <property type="nucleotide sequence ID" value="XM_024877912.1"/>
</dbReference>
<dbReference type="STRING" id="1095630.A0A2J6TGX7"/>
<dbReference type="Pfam" id="PF13489">
    <property type="entry name" value="Methyltransf_23"/>
    <property type="match status" value="1"/>
</dbReference>